<dbReference type="Proteomes" id="UP001187192">
    <property type="component" value="Unassembled WGS sequence"/>
</dbReference>
<evidence type="ECO:0000313" key="1">
    <source>
        <dbReference type="EMBL" id="GMN57951.1"/>
    </source>
</evidence>
<dbReference type="Gramene" id="FCD_00022496-RA">
    <property type="protein sequence ID" value="FCD_00022496-RA:cds"/>
    <property type="gene ID" value="FCD_00022496"/>
</dbReference>
<organism evidence="1 2">
    <name type="scientific">Ficus carica</name>
    <name type="common">Common fig</name>
    <dbReference type="NCBI Taxonomy" id="3494"/>
    <lineage>
        <taxon>Eukaryota</taxon>
        <taxon>Viridiplantae</taxon>
        <taxon>Streptophyta</taxon>
        <taxon>Embryophyta</taxon>
        <taxon>Tracheophyta</taxon>
        <taxon>Spermatophyta</taxon>
        <taxon>Magnoliopsida</taxon>
        <taxon>eudicotyledons</taxon>
        <taxon>Gunneridae</taxon>
        <taxon>Pentapetalae</taxon>
        <taxon>rosids</taxon>
        <taxon>fabids</taxon>
        <taxon>Rosales</taxon>
        <taxon>Moraceae</taxon>
        <taxon>Ficeae</taxon>
        <taxon>Ficus</taxon>
    </lineage>
</organism>
<reference evidence="1" key="1">
    <citation type="submission" date="2023-07" db="EMBL/GenBank/DDBJ databases">
        <title>draft genome sequence of fig (Ficus carica).</title>
        <authorList>
            <person name="Takahashi T."/>
            <person name="Nishimura K."/>
        </authorList>
    </citation>
    <scope>NUCLEOTIDE SEQUENCE</scope>
</reference>
<accession>A0AA88IZL6</accession>
<gene>
    <name evidence="1" type="ORF">TIFTF001_027062</name>
</gene>
<protein>
    <submittedName>
        <fullName evidence="1">Uncharacterized protein</fullName>
    </submittedName>
</protein>
<evidence type="ECO:0000313" key="2">
    <source>
        <dbReference type="Proteomes" id="UP001187192"/>
    </source>
</evidence>
<dbReference type="EMBL" id="BTGU01000074">
    <property type="protein sequence ID" value="GMN57951.1"/>
    <property type="molecule type" value="Genomic_DNA"/>
</dbReference>
<name>A0AA88IZL6_FICCA</name>
<dbReference type="AlphaFoldDB" id="A0AA88IZL6"/>
<comment type="caution">
    <text evidence="1">The sequence shown here is derived from an EMBL/GenBank/DDBJ whole genome shotgun (WGS) entry which is preliminary data.</text>
</comment>
<keyword evidence="2" id="KW-1185">Reference proteome</keyword>
<proteinExistence type="predicted"/>
<sequence>MATPAWLWKRRPTTLPLALASPETHHGWIQKRTNQVKDLGTRRPMAKTTITTKRLPKNPW</sequence>